<feature type="transmembrane region" description="Helical" evidence="2">
    <location>
        <begin position="21"/>
        <end position="40"/>
    </location>
</feature>
<evidence type="ECO:0000256" key="1">
    <source>
        <dbReference type="ARBA" id="ARBA00004141"/>
    </source>
</evidence>
<dbReference type="InterPro" id="IPR036259">
    <property type="entry name" value="MFS_trans_sf"/>
</dbReference>
<accession>A0A6A6WE88</accession>
<dbReference type="Gene3D" id="1.20.1250.20">
    <property type="entry name" value="MFS general substrate transporter like domains"/>
    <property type="match status" value="1"/>
</dbReference>
<keyword evidence="2" id="KW-0812">Transmembrane</keyword>
<dbReference type="PANTHER" id="PTHR42910:SF1">
    <property type="entry name" value="MAJOR FACILITATOR SUPERFAMILY (MFS) PROFILE DOMAIN-CONTAINING PROTEIN"/>
    <property type="match status" value="1"/>
</dbReference>
<evidence type="ECO:0000313" key="5">
    <source>
        <dbReference type="Proteomes" id="UP000799437"/>
    </source>
</evidence>
<dbReference type="RefSeq" id="XP_033603593.1">
    <property type="nucleotide sequence ID" value="XM_033741706.1"/>
</dbReference>
<feature type="transmembrane region" description="Helical" evidence="2">
    <location>
        <begin position="110"/>
        <end position="133"/>
    </location>
</feature>
<dbReference type="PROSITE" id="PS50850">
    <property type="entry name" value="MFS"/>
    <property type="match status" value="1"/>
</dbReference>
<dbReference type="Pfam" id="PF07690">
    <property type="entry name" value="MFS_1"/>
    <property type="match status" value="1"/>
</dbReference>
<dbReference type="InterPro" id="IPR020846">
    <property type="entry name" value="MFS_dom"/>
</dbReference>
<gene>
    <name evidence="4" type="ORF">EJ05DRAFT_435626</name>
</gene>
<evidence type="ECO:0000256" key="2">
    <source>
        <dbReference type="SAM" id="Phobius"/>
    </source>
</evidence>
<comment type="subcellular location">
    <subcellularLocation>
        <location evidence="1">Membrane</location>
        <topology evidence="1">Multi-pass membrane protein</topology>
    </subcellularLocation>
</comment>
<dbReference type="InterPro" id="IPR011701">
    <property type="entry name" value="MFS"/>
</dbReference>
<dbReference type="GO" id="GO:0022857">
    <property type="term" value="F:transmembrane transporter activity"/>
    <property type="evidence" value="ECO:0007669"/>
    <property type="project" value="InterPro"/>
</dbReference>
<keyword evidence="2" id="KW-1133">Transmembrane helix</keyword>
<dbReference type="SUPFAM" id="SSF103473">
    <property type="entry name" value="MFS general substrate transporter"/>
    <property type="match status" value="1"/>
</dbReference>
<feature type="transmembrane region" description="Helical" evidence="2">
    <location>
        <begin position="176"/>
        <end position="197"/>
    </location>
</feature>
<name>A0A6A6WE88_9PEZI</name>
<dbReference type="AlphaFoldDB" id="A0A6A6WE88"/>
<dbReference type="CDD" id="cd17324">
    <property type="entry name" value="MFS_NepI_like"/>
    <property type="match status" value="1"/>
</dbReference>
<evidence type="ECO:0000313" key="4">
    <source>
        <dbReference type="EMBL" id="KAF2761142.1"/>
    </source>
</evidence>
<keyword evidence="2" id="KW-0472">Membrane</keyword>
<feature type="transmembrane region" description="Helical" evidence="2">
    <location>
        <begin position="88"/>
        <end position="104"/>
    </location>
</feature>
<feature type="domain" description="Major facilitator superfamily (MFS) profile" evidence="3">
    <location>
        <begin position="23"/>
        <end position="403"/>
    </location>
</feature>
<reference evidence="4" key="1">
    <citation type="journal article" date="2020" name="Stud. Mycol.">
        <title>101 Dothideomycetes genomes: a test case for predicting lifestyles and emergence of pathogens.</title>
        <authorList>
            <person name="Haridas S."/>
            <person name="Albert R."/>
            <person name="Binder M."/>
            <person name="Bloem J."/>
            <person name="Labutti K."/>
            <person name="Salamov A."/>
            <person name="Andreopoulos B."/>
            <person name="Baker S."/>
            <person name="Barry K."/>
            <person name="Bills G."/>
            <person name="Bluhm B."/>
            <person name="Cannon C."/>
            <person name="Castanera R."/>
            <person name="Culley D."/>
            <person name="Daum C."/>
            <person name="Ezra D."/>
            <person name="Gonzalez J."/>
            <person name="Henrissat B."/>
            <person name="Kuo A."/>
            <person name="Liang C."/>
            <person name="Lipzen A."/>
            <person name="Lutzoni F."/>
            <person name="Magnuson J."/>
            <person name="Mondo S."/>
            <person name="Nolan M."/>
            <person name="Ohm R."/>
            <person name="Pangilinan J."/>
            <person name="Park H.-J."/>
            <person name="Ramirez L."/>
            <person name="Alfaro M."/>
            <person name="Sun H."/>
            <person name="Tritt A."/>
            <person name="Yoshinaga Y."/>
            <person name="Zwiers L.-H."/>
            <person name="Turgeon B."/>
            <person name="Goodwin S."/>
            <person name="Spatafora J."/>
            <person name="Crous P."/>
            <person name="Grigoriev I."/>
        </authorList>
    </citation>
    <scope>NUCLEOTIDE SEQUENCE</scope>
    <source>
        <strain evidence="4">CBS 121739</strain>
    </source>
</reference>
<feature type="transmembrane region" description="Helical" evidence="2">
    <location>
        <begin position="257"/>
        <end position="280"/>
    </location>
</feature>
<dbReference type="EMBL" id="ML996567">
    <property type="protein sequence ID" value="KAF2761142.1"/>
    <property type="molecule type" value="Genomic_DNA"/>
</dbReference>
<evidence type="ECO:0000259" key="3">
    <source>
        <dbReference type="PROSITE" id="PS50850"/>
    </source>
</evidence>
<feature type="transmembrane region" description="Helical" evidence="2">
    <location>
        <begin position="287"/>
        <end position="309"/>
    </location>
</feature>
<dbReference type="PANTHER" id="PTHR42910">
    <property type="entry name" value="TRANSPORTER SCO4007-RELATED"/>
    <property type="match status" value="1"/>
</dbReference>
<sequence>MVNYVPSRCRWDPEKPPHFSMSMNFMFAFAGCVTSANMYYTHPILNVMAEDFGVEYEEVSQIPTVMQAGYAAGLFFLCPLGDLLRRRAFVTWLVAFTATLWIVLCVTKSLAVFTAISFITAVTTVTPQLMVPLVGDLAPPHRRAAAISIVVSGLVLGLVLARVIAGTITNWVSWRYVYWMSLGLQYLIFILLWLFMPDYPSSNPQGLNYFKMLLGIPWLFRYPVLAQASIVSFFAAATYTNYWTTLSFLLAGPPYHYSSLVIGLFGLISIAGMLLVPVYARLVIDRFVPLFSVITGELMCLIGILISTYTGTFTVAGPIMQAFLNDLGMQIAQISNRSSIYAINHKARNRVNTAFMVATFCGQLTGTAAGNHIYAVGGWVRSGSASVGLIGAALVVCFLRGPWEEGWIGWRGGWSIFKKDAQSADGKTSEKATLGGIRATAVGENGIIDTEQGSLEKAADELDAEDRTIRTNKEESDREINIAHLHVANDIRNQ</sequence>
<organism evidence="4 5">
    <name type="scientific">Pseudovirgaria hyperparasitica</name>
    <dbReference type="NCBI Taxonomy" id="470096"/>
    <lineage>
        <taxon>Eukaryota</taxon>
        <taxon>Fungi</taxon>
        <taxon>Dikarya</taxon>
        <taxon>Ascomycota</taxon>
        <taxon>Pezizomycotina</taxon>
        <taxon>Dothideomycetes</taxon>
        <taxon>Dothideomycetes incertae sedis</taxon>
        <taxon>Acrospermales</taxon>
        <taxon>Acrospermaceae</taxon>
        <taxon>Pseudovirgaria</taxon>
    </lineage>
</organism>
<protein>
    <submittedName>
        <fullName evidence="4">MFS general substrate transporter</fullName>
    </submittedName>
</protein>
<dbReference type="Proteomes" id="UP000799437">
    <property type="component" value="Unassembled WGS sequence"/>
</dbReference>
<dbReference type="GO" id="GO:0016020">
    <property type="term" value="C:membrane"/>
    <property type="evidence" value="ECO:0007669"/>
    <property type="project" value="UniProtKB-SubCell"/>
</dbReference>
<feature type="transmembrane region" description="Helical" evidence="2">
    <location>
        <begin position="145"/>
        <end position="164"/>
    </location>
</feature>
<proteinExistence type="predicted"/>
<keyword evidence="5" id="KW-1185">Reference proteome</keyword>
<dbReference type="GeneID" id="54482760"/>
<dbReference type="OrthoDB" id="2105912at2759"/>